<protein>
    <submittedName>
        <fullName evidence="2">Uncharacterized protein</fullName>
    </submittedName>
</protein>
<gene>
    <name evidence="2" type="ORF">BD289DRAFT_443913</name>
</gene>
<dbReference type="EMBL" id="KZ678605">
    <property type="protein sequence ID" value="PSR78485.1"/>
    <property type="molecule type" value="Genomic_DNA"/>
</dbReference>
<dbReference type="AlphaFoldDB" id="A0A2T2ZWK3"/>
<dbReference type="Proteomes" id="UP000241462">
    <property type="component" value="Unassembled WGS sequence"/>
</dbReference>
<dbReference type="InParanoid" id="A0A2T2ZWK3"/>
<name>A0A2T2ZWK3_9PEZI</name>
<reference evidence="2 3" key="1">
    <citation type="journal article" date="2018" name="Mycol. Prog.">
        <title>Coniella lustricola, a new species from submerged detritus.</title>
        <authorList>
            <person name="Raudabaugh D.B."/>
            <person name="Iturriaga T."/>
            <person name="Carver A."/>
            <person name="Mondo S."/>
            <person name="Pangilinan J."/>
            <person name="Lipzen A."/>
            <person name="He G."/>
            <person name="Amirebrahimi M."/>
            <person name="Grigoriev I.V."/>
            <person name="Miller A.N."/>
        </authorList>
    </citation>
    <scope>NUCLEOTIDE SEQUENCE [LARGE SCALE GENOMIC DNA]</scope>
    <source>
        <strain evidence="2 3">B22-T-1</strain>
    </source>
</reference>
<proteinExistence type="predicted"/>
<keyword evidence="3" id="KW-1185">Reference proteome</keyword>
<feature type="compositionally biased region" description="Low complexity" evidence="1">
    <location>
        <begin position="1"/>
        <end position="25"/>
    </location>
</feature>
<organism evidence="2 3">
    <name type="scientific">Coniella lustricola</name>
    <dbReference type="NCBI Taxonomy" id="2025994"/>
    <lineage>
        <taxon>Eukaryota</taxon>
        <taxon>Fungi</taxon>
        <taxon>Dikarya</taxon>
        <taxon>Ascomycota</taxon>
        <taxon>Pezizomycotina</taxon>
        <taxon>Sordariomycetes</taxon>
        <taxon>Sordariomycetidae</taxon>
        <taxon>Diaporthales</taxon>
        <taxon>Schizoparmaceae</taxon>
        <taxon>Coniella</taxon>
    </lineage>
</organism>
<evidence type="ECO:0000313" key="2">
    <source>
        <dbReference type="EMBL" id="PSR78485.1"/>
    </source>
</evidence>
<sequence>MCTTQCSPHSSTSTTTSSSRTTQTETESRTETHQLTTAAWRRRRRRRLPTISTTREPASHKITTLPALAILIAAALVHRGRCLCWARPLASLPLSRQPTNQASRARTTSTTPRTITQQLEPAQTLHPLLLLLLLLLMLLLLHSPPPQGLHPLKLQRLGPLLPHPPTLASTATARWPPIRLAPASTWPASTSSSCWASPMPTRMPMPLA</sequence>
<feature type="region of interest" description="Disordered" evidence="1">
    <location>
        <begin position="1"/>
        <end position="57"/>
    </location>
</feature>
<evidence type="ECO:0000313" key="3">
    <source>
        <dbReference type="Proteomes" id="UP000241462"/>
    </source>
</evidence>
<accession>A0A2T2ZWK3</accession>
<evidence type="ECO:0000256" key="1">
    <source>
        <dbReference type="SAM" id="MobiDB-lite"/>
    </source>
</evidence>